<proteinExistence type="predicted"/>
<organism evidence="2 3">
    <name type="scientific">Streptomyces dysideae</name>
    <dbReference type="NCBI Taxonomy" id="909626"/>
    <lineage>
        <taxon>Bacteria</taxon>
        <taxon>Bacillati</taxon>
        <taxon>Actinomycetota</taxon>
        <taxon>Actinomycetes</taxon>
        <taxon>Kitasatosporales</taxon>
        <taxon>Streptomycetaceae</taxon>
        <taxon>Streptomyces</taxon>
    </lineage>
</organism>
<protein>
    <submittedName>
        <fullName evidence="2">Uncharacterized protein</fullName>
    </submittedName>
</protein>
<accession>A0A101USR0</accession>
<evidence type="ECO:0000313" key="3">
    <source>
        <dbReference type="Proteomes" id="UP000053260"/>
    </source>
</evidence>
<name>A0A101USR0_9ACTN</name>
<sequence length="109" mass="12007">MLKLDQDSVVHRGERALWKLYLEDPQYGSLSYDGHHGWSLLQGRYTVAVFFEHAATLGPTDSEYVTAGAREEAVPASPGFTAPRRWGRRRWSGPSASATPTIDACSRGA</sequence>
<reference evidence="2 3" key="1">
    <citation type="submission" date="2015-10" db="EMBL/GenBank/DDBJ databases">
        <title>Draft genome sequence of Streptomyces sp. RV15, isolated from a marine sponge.</title>
        <authorList>
            <person name="Ruckert C."/>
            <person name="Abdelmohsen U.R."/>
            <person name="Winkler A."/>
            <person name="Hentschel U."/>
            <person name="Kalinowski J."/>
            <person name="Kampfer P."/>
            <person name="Glaeser S."/>
        </authorList>
    </citation>
    <scope>NUCLEOTIDE SEQUENCE [LARGE SCALE GENOMIC DNA]</scope>
    <source>
        <strain evidence="2 3">RV15</strain>
    </source>
</reference>
<dbReference type="RefSeq" id="WP_067030537.1">
    <property type="nucleotide sequence ID" value="NZ_KQ949107.1"/>
</dbReference>
<evidence type="ECO:0000256" key="1">
    <source>
        <dbReference type="SAM" id="MobiDB-lite"/>
    </source>
</evidence>
<dbReference type="AlphaFoldDB" id="A0A101USR0"/>
<comment type="caution">
    <text evidence="2">The sequence shown here is derived from an EMBL/GenBank/DDBJ whole genome shotgun (WGS) entry which is preliminary data.</text>
</comment>
<dbReference type="Proteomes" id="UP000053260">
    <property type="component" value="Unassembled WGS sequence"/>
</dbReference>
<evidence type="ECO:0000313" key="2">
    <source>
        <dbReference type="EMBL" id="KUO16180.1"/>
    </source>
</evidence>
<gene>
    <name evidence="2" type="ORF">AQJ91_36715</name>
</gene>
<keyword evidence="3" id="KW-1185">Reference proteome</keyword>
<feature type="region of interest" description="Disordered" evidence="1">
    <location>
        <begin position="75"/>
        <end position="109"/>
    </location>
</feature>
<dbReference type="EMBL" id="LMXB01000093">
    <property type="protein sequence ID" value="KUO16180.1"/>
    <property type="molecule type" value="Genomic_DNA"/>
</dbReference>